<dbReference type="Pfam" id="PF00691">
    <property type="entry name" value="OmpA"/>
    <property type="match status" value="1"/>
</dbReference>
<feature type="domain" description="OmpA-like" evidence="5">
    <location>
        <begin position="580"/>
        <end position="697"/>
    </location>
</feature>
<name>A0A6S6UN15_9BACT</name>
<dbReference type="GO" id="GO:0009279">
    <property type="term" value="C:cell outer membrane"/>
    <property type="evidence" value="ECO:0007669"/>
    <property type="project" value="UniProtKB-SubCell"/>
</dbReference>
<evidence type="ECO:0000256" key="4">
    <source>
        <dbReference type="PROSITE-ProRule" id="PRU00473"/>
    </source>
</evidence>
<keyword evidence="6" id="KW-0449">Lipoprotein</keyword>
<dbReference type="Pfam" id="PF07676">
    <property type="entry name" value="PD40"/>
    <property type="match status" value="3"/>
</dbReference>
<dbReference type="PROSITE" id="PS51123">
    <property type="entry name" value="OMPA_2"/>
    <property type="match status" value="1"/>
</dbReference>
<dbReference type="InterPro" id="IPR050330">
    <property type="entry name" value="Bact_OuterMem_StrucFunc"/>
</dbReference>
<dbReference type="InterPro" id="IPR006665">
    <property type="entry name" value="OmpA-like"/>
</dbReference>
<evidence type="ECO:0000256" key="1">
    <source>
        <dbReference type="ARBA" id="ARBA00004442"/>
    </source>
</evidence>
<evidence type="ECO:0000259" key="5">
    <source>
        <dbReference type="PROSITE" id="PS51123"/>
    </source>
</evidence>
<dbReference type="Gene3D" id="2.60.120.560">
    <property type="entry name" value="Exo-inulinase, domain 1"/>
    <property type="match status" value="1"/>
</dbReference>
<dbReference type="PANTHER" id="PTHR30329">
    <property type="entry name" value="STATOR ELEMENT OF FLAGELLAR MOTOR COMPLEX"/>
    <property type="match status" value="1"/>
</dbReference>
<keyword evidence="2 4" id="KW-0472">Membrane</keyword>
<accession>A0A6S6UN15</accession>
<keyword evidence="3" id="KW-0998">Cell outer membrane</keyword>
<proteinExistence type="predicted"/>
<dbReference type="PRINTS" id="PR01021">
    <property type="entry name" value="OMPADOMAIN"/>
</dbReference>
<gene>
    <name evidence="6" type="ORF">HELGO_WM25814</name>
</gene>
<reference evidence="6" key="1">
    <citation type="submission" date="2020-01" db="EMBL/GenBank/DDBJ databases">
        <authorList>
            <person name="Meier V. D."/>
            <person name="Meier V D."/>
        </authorList>
    </citation>
    <scope>NUCLEOTIDE SEQUENCE</scope>
    <source>
        <strain evidence="6">HLG_WM_MAG_10</strain>
    </source>
</reference>
<protein>
    <submittedName>
        <fullName evidence="6">Outer membrane lipoprotein omp16</fullName>
    </submittedName>
</protein>
<dbReference type="InterPro" id="IPR006664">
    <property type="entry name" value="OMP_bac"/>
</dbReference>
<dbReference type="InterPro" id="IPR011659">
    <property type="entry name" value="WD40"/>
</dbReference>
<evidence type="ECO:0000256" key="2">
    <source>
        <dbReference type="ARBA" id="ARBA00023136"/>
    </source>
</evidence>
<evidence type="ECO:0000313" key="6">
    <source>
        <dbReference type="EMBL" id="CAA6829873.1"/>
    </source>
</evidence>
<dbReference type="InterPro" id="IPR036737">
    <property type="entry name" value="OmpA-like_sf"/>
</dbReference>
<dbReference type="PANTHER" id="PTHR30329:SF21">
    <property type="entry name" value="LIPOPROTEIN YIAD-RELATED"/>
    <property type="match status" value="1"/>
</dbReference>
<evidence type="ECO:0000256" key="3">
    <source>
        <dbReference type="ARBA" id="ARBA00023237"/>
    </source>
</evidence>
<dbReference type="AlphaFoldDB" id="A0A6S6UN15"/>
<dbReference type="SUPFAM" id="SSF103088">
    <property type="entry name" value="OmpA-like"/>
    <property type="match status" value="1"/>
</dbReference>
<dbReference type="Gene3D" id="3.30.1330.60">
    <property type="entry name" value="OmpA-like domain"/>
    <property type="match status" value="1"/>
</dbReference>
<dbReference type="EMBL" id="CACVAQ010000523">
    <property type="protein sequence ID" value="CAA6829873.1"/>
    <property type="molecule type" value="Genomic_DNA"/>
</dbReference>
<dbReference type="CDD" id="cd07185">
    <property type="entry name" value="OmpA_C-like"/>
    <property type="match status" value="1"/>
</dbReference>
<dbReference type="SUPFAM" id="SSF69322">
    <property type="entry name" value="Tricorn protease domain 2"/>
    <property type="match status" value="1"/>
</dbReference>
<comment type="subcellular location">
    <subcellularLocation>
        <location evidence="1">Cell outer membrane</location>
    </subcellularLocation>
</comment>
<sequence length="703" mass="79424">MHPSKIAYTILLLLYIATNVIAQDALPLWFEEQDFKKNVNRWYQVDERGEKTYHNALYVNPDKDFRLVAEFDSKNRVLDSKWGLSWGRKDAYKYYHFEINNQKEFRIGYQLHGKFNVVEPWVRKKKIITEDYNTLEIQRIGTTVHFLINAKEVYKMPYRPFERTGVALKSTSKEITFKRFAIYQDMGAINLVEGGDAVAGTSPKNLGPEVNSTYVDKSPTISPDGKTLYFVREDAKDGFGGQDIYFTTRSEDGVWSKSENIGRPLNNQGNNFVNAVMPDNNTLMTINSYGRTSLDEILAFTYRTKDGWSTPSRKSIDRLQHLGRWVSFDLAADGKTIVFSMKRPDTYGGRDLYVSFLQANGNFSSPKNLGKVINTPGNEHCPFLAADGRTLYFDTDGHPGYGGRDIFMAKRLDDSWTNWEVPKNLGPTINTKGSDEGLVIPASGEFAYFVSDKDSYGGYDIYSLKMPEILRPEPTALITGYVINCFDQKGIPTTVQVYKDGALVEDAYARTNPVNGEFKLALAGGFKYRIVATYNAAMEDSNQDTILIDLTTLSKYEEQELDPICFGPKQKAGEPVKIPIRAQHTPSFKSVYFDHDKYLLNKEARARLDKMADTLKAYPDIALELLGHTDSNGSDSYNWTLAVRRSAAVRNYLEAKGIESTRFAFKGFGETQPVETNATNEGRAVNRRVEFRVISKGAAISKG</sequence>
<organism evidence="6">
    <name type="scientific">uncultured Aureispira sp</name>
    <dbReference type="NCBI Taxonomy" id="1331704"/>
    <lineage>
        <taxon>Bacteria</taxon>
        <taxon>Pseudomonadati</taxon>
        <taxon>Bacteroidota</taxon>
        <taxon>Saprospiria</taxon>
        <taxon>Saprospirales</taxon>
        <taxon>Saprospiraceae</taxon>
        <taxon>Aureispira</taxon>
        <taxon>environmental samples</taxon>
    </lineage>
</organism>